<feature type="domain" description="Alcohol dehydrogenase-like N-terminal" evidence="4">
    <location>
        <begin position="24"/>
        <end position="65"/>
    </location>
</feature>
<dbReference type="PATRIC" id="fig|1441730.3.peg.4896"/>
<dbReference type="EMBL" id="AZXY01000016">
    <property type="protein sequence ID" value="KSZ56376.1"/>
    <property type="molecule type" value="Genomic_DNA"/>
</dbReference>
<evidence type="ECO:0000313" key="5">
    <source>
        <dbReference type="EMBL" id="KSZ56376.1"/>
    </source>
</evidence>
<dbReference type="PANTHER" id="PTHR43401:SF2">
    <property type="entry name" value="L-THREONINE 3-DEHYDROGENASE"/>
    <property type="match status" value="1"/>
</dbReference>
<dbReference type="SUPFAM" id="SSF50129">
    <property type="entry name" value="GroES-like"/>
    <property type="match status" value="1"/>
</dbReference>
<dbReference type="Pfam" id="PF08240">
    <property type="entry name" value="ADH_N"/>
    <property type="match status" value="1"/>
</dbReference>
<dbReference type="RefSeq" id="WP_060654500.1">
    <property type="nucleotide sequence ID" value="NZ_AZXY01000016.1"/>
</dbReference>
<evidence type="ECO:0000313" key="6">
    <source>
        <dbReference type="Proteomes" id="UP000053060"/>
    </source>
</evidence>
<name>A0A0V9UE74_9NOCA</name>
<keyword evidence="2" id="KW-0560">Oxidoreductase</keyword>
<evidence type="ECO:0000256" key="2">
    <source>
        <dbReference type="ARBA" id="ARBA00023002"/>
    </source>
</evidence>
<organism evidence="5 6">
    <name type="scientific">Rhodococcus pyridinivorans KG-16</name>
    <dbReference type="NCBI Taxonomy" id="1441730"/>
    <lineage>
        <taxon>Bacteria</taxon>
        <taxon>Bacillati</taxon>
        <taxon>Actinomycetota</taxon>
        <taxon>Actinomycetes</taxon>
        <taxon>Mycobacteriales</taxon>
        <taxon>Nocardiaceae</taxon>
        <taxon>Rhodococcus</taxon>
    </lineage>
</organism>
<dbReference type="InterPro" id="IPR050129">
    <property type="entry name" value="Zn_alcohol_dh"/>
</dbReference>
<evidence type="ECO:0000256" key="3">
    <source>
        <dbReference type="SAM" id="MobiDB-lite"/>
    </source>
</evidence>
<feature type="region of interest" description="Disordered" evidence="3">
    <location>
        <begin position="105"/>
        <end position="143"/>
    </location>
</feature>
<accession>A0A0V9UE74</accession>
<dbReference type="Gene3D" id="3.40.50.720">
    <property type="entry name" value="NAD(P)-binding Rossmann-like Domain"/>
    <property type="match status" value="1"/>
</dbReference>
<dbReference type="Gene3D" id="3.90.180.10">
    <property type="entry name" value="Medium-chain alcohol dehydrogenases, catalytic domain"/>
    <property type="match status" value="2"/>
</dbReference>
<dbReference type="AlphaFoldDB" id="A0A0V9UE74"/>
<protein>
    <recommendedName>
        <fullName evidence="4">Alcohol dehydrogenase-like N-terminal domain-containing protein</fullName>
    </recommendedName>
</protein>
<dbReference type="InterPro" id="IPR013154">
    <property type="entry name" value="ADH-like_N"/>
</dbReference>
<sequence>MKGLLFREHGVVVRADLDTPIPGGGEVLVQVKAAGICGSHLHGVADGMYPHPAVLRHEFAGVTEDGTRVAITPVPRDRLVPIPEGASFTAGAMAEVVANGAHALARSGGAQRKTVGSSAPDRLGGPPCCAPANREPAPSGSPT</sequence>
<proteinExistence type="predicted"/>
<gene>
    <name evidence="5" type="ORF">Z045_23370</name>
</gene>
<reference evidence="5 6" key="2">
    <citation type="journal article" date="2016" name="Genome Announc.">
        <title>Draft Genome Sequence of a Versatile Hydrocarbon-Degrading Bacterium, Rhodococcus pyridinivorans Strain KG-16, Collected from Oil Fields in India.</title>
        <authorList>
            <person name="Aggarwal R.K."/>
            <person name="Dawar C."/>
            <person name="Phanindranath R."/>
            <person name="Mutnuri L."/>
            <person name="Dayal A.M."/>
        </authorList>
    </citation>
    <scope>NUCLEOTIDE SEQUENCE [LARGE SCALE GENOMIC DNA]</scope>
    <source>
        <strain evidence="5 6">KG-16</strain>
    </source>
</reference>
<dbReference type="PANTHER" id="PTHR43401">
    <property type="entry name" value="L-THREONINE 3-DEHYDROGENASE"/>
    <property type="match status" value="1"/>
</dbReference>
<reference evidence="6" key="1">
    <citation type="submission" date="2015-01" db="EMBL/GenBank/DDBJ databases">
        <title>Draft genome sequence of Rhodococcus pyridinivorans strain KG-16, a hydrocarbon-degrading bacterium.</title>
        <authorList>
            <person name="Aggarwal R.K."/>
            <person name="Dawar C."/>
        </authorList>
    </citation>
    <scope>NUCLEOTIDE SEQUENCE [LARGE SCALE GENOMIC DNA]</scope>
    <source>
        <strain evidence="6">KG-16</strain>
    </source>
</reference>
<evidence type="ECO:0000256" key="1">
    <source>
        <dbReference type="ARBA" id="ARBA00001947"/>
    </source>
</evidence>
<evidence type="ECO:0000259" key="4">
    <source>
        <dbReference type="Pfam" id="PF08240"/>
    </source>
</evidence>
<dbReference type="InterPro" id="IPR011032">
    <property type="entry name" value="GroES-like_sf"/>
</dbReference>
<comment type="cofactor">
    <cofactor evidence="1">
        <name>Zn(2+)</name>
        <dbReference type="ChEBI" id="CHEBI:29105"/>
    </cofactor>
</comment>
<dbReference type="Proteomes" id="UP000053060">
    <property type="component" value="Unassembled WGS sequence"/>
</dbReference>
<dbReference type="GO" id="GO:0016491">
    <property type="term" value="F:oxidoreductase activity"/>
    <property type="evidence" value="ECO:0007669"/>
    <property type="project" value="UniProtKB-KW"/>
</dbReference>
<comment type="caution">
    <text evidence="5">The sequence shown here is derived from an EMBL/GenBank/DDBJ whole genome shotgun (WGS) entry which is preliminary data.</text>
</comment>